<organism evidence="3 4">
    <name type="scientific">Raphidocelis subcapitata</name>
    <dbReference type="NCBI Taxonomy" id="307507"/>
    <lineage>
        <taxon>Eukaryota</taxon>
        <taxon>Viridiplantae</taxon>
        <taxon>Chlorophyta</taxon>
        <taxon>core chlorophytes</taxon>
        <taxon>Chlorophyceae</taxon>
        <taxon>CS clade</taxon>
        <taxon>Sphaeropleales</taxon>
        <taxon>Selenastraceae</taxon>
        <taxon>Raphidocelis</taxon>
    </lineage>
</organism>
<feature type="compositionally biased region" description="Acidic residues" evidence="2">
    <location>
        <begin position="301"/>
        <end position="312"/>
    </location>
</feature>
<dbReference type="Proteomes" id="UP000247498">
    <property type="component" value="Unassembled WGS sequence"/>
</dbReference>
<keyword evidence="1" id="KW-0175">Coiled coil</keyword>
<evidence type="ECO:0000313" key="3">
    <source>
        <dbReference type="EMBL" id="GBF91378.1"/>
    </source>
</evidence>
<proteinExistence type="predicted"/>
<feature type="region of interest" description="Disordered" evidence="2">
    <location>
        <begin position="295"/>
        <end position="314"/>
    </location>
</feature>
<feature type="region of interest" description="Disordered" evidence="2">
    <location>
        <begin position="1"/>
        <end position="24"/>
    </location>
</feature>
<reference evidence="3 4" key="1">
    <citation type="journal article" date="2018" name="Sci. Rep.">
        <title>Raphidocelis subcapitata (=Pseudokirchneriella subcapitata) provides an insight into genome evolution and environmental adaptations in the Sphaeropleales.</title>
        <authorList>
            <person name="Suzuki S."/>
            <person name="Yamaguchi H."/>
            <person name="Nakajima N."/>
            <person name="Kawachi M."/>
        </authorList>
    </citation>
    <scope>NUCLEOTIDE SEQUENCE [LARGE SCALE GENOMIC DNA]</scope>
    <source>
        <strain evidence="3 4">NIES-35</strain>
    </source>
</reference>
<evidence type="ECO:0000256" key="1">
    <source>
        <dbReference type="SAM" id="Coils"/>
    </source>
</evidence>
<sequence>MSAELASRRRMAAPTAAPQQVAAPPFAAPAAAHAAAAAEADGGDATGPLGDFEKLPPEVLAIVVGYLVPQPHQLLHNFEVYAASAGVALSCSGMLRAVMAAWEQRGLVRTEPQLQRRSLKRARSGADSDWVPPSMRRPFKRVRMWGIDNVGWAWGELAGDGAPWGDDDGCARGGDSGPASCGSGNDEEMADAPLCEPAGGDDAVPAAVRPLEQEIAIACFAGKRYRTASEKLISSKVARNRWRAAPAGVNLLQRHILIPVRPRPQRYMQLGGGGPNSGAGSGDAPMAEAACPDARGKVEEGEGEEDGGEDPEVSYAIARPPGYRMRDVMPAVRVRFGGNLELFASRDSFGRGFPSGDELRRCSLLAGLKSMGVPYPEPLMMLQAAQVYIASGKLLGIDPPKRALSIKGGPTVRAAVRSVYIANALLRAGVGAPDAAAMQRFRRFVFWGEGATVLGSNQWGLSQLPAAIAAERRRCEVVAALCEAGLPAEALMGHAVFADYLRTGAGTPARAAAAALWDLNAVAHALLPCLGADDPDRTDARAEALLAWLKGAAVDTSPNGPHVGGPGDMISDADLAALLAIAQREVRWQEVKAARAAAGTDPSLPPRPEVAQRFDDYIRLGEGGAGGVAQAARHEAQSASREAACAQRRRDVAELRAAAALEGEAPEWLARRYGAYLECPGRIGPVAFSALLATVARESEAVARSAKLDAMRAELGLCPWRQLPWPRDPSAQGEPRASLERYVQTGEGEPRLGALLKAEAEARRAAADESPWPDLKFLKAKCVYCGQHAAADCVHQSCSRCCGGGCPRHGTLAPRPREGPEAEACGRCKRNLAAKGCNRSLCARCCIKKGGCTRHKEKVAVLKKHVALGL</sequence>
<keyword evidence="4" id="KW-1185">Reference proteome</keyword>
<evidence type="ECO:0000256" key="2">
    <source>
        <dbReference type="SAM" id="MobiDB-lite"/>
    </source>
</evidence>
<dbReference type="EMBL" id="BDRX01000024">
    <property type="protein sequence ID" value="GBF91378.1"/>
    <property type="molecule type" value="Genomic_DNA"/>
</dbReference>
<accession>A0A2V0NUR0</accession>
<gene>
    <name evidence="3" type="ORF">Rsub_04118</name>
</gene>
<feature type="compositionally biased region" description="Low complexity" evidence="2">
    <location>
        <begin position="12"/>
        <end position="24"/>
    </location>
</feature>
<dbReference type="AlphaFoldDB" id="A0A2V0NUR0"/>
<protein>
    <submittedName>
        <fullName evidence="3">Uncharacterized protein</fullName>
    </submittedName>
</protein>
<dbReference type="InParanoid" id="A0A2V0NUR0"/>
<name>A0A2V0NUR0_9CHLO</name>
<evidence type="ECO:0000313" key="4">
    <source>
        <dbReference type="Proteomes" id="UP000247498"/>
    </source>
</evidence>
<comment type="caution">
    <text evidence="3">The sequence shown here is derived from an EMBL/GenBank/DDBJ whole genome shotgun (WGS) entry which is preliminary data.</text>
</comment>
<feature type="region of interest" description="Disordered" evidence="2">
    <location>
        <begin position="165"/>
        <end position="191"/>
    </location>
</feature>
<feature type="coiled-coil region" evidence="1">
    <location>
        <begin position="629"/>
        <end position="656"/>
    </location>
</feature>